<dbReference type="InterPro" id="IPR052707">
    <property type="entry name" value="OsmC_Ohr_Peroxiredoxin"/>
</dbReference>
<dbReference type="PANTHER" id="PTHR42830">
    <property type="entry name" value="OSMOTICALLY INDUCIBLE FAMILY PROTEIN"/>
    <property type="match status" value="1"/>
</dbReference>
<dbReference type="EMBL" id="CP094326">
    <property type="protein sequence ID" value="UNZ00038.1"/>
    <property type="molecule type" value="Genomic_DNA"/>
</dbReference>
<keyword evidence="2" id="KW-1185">Reference proteome</keyword>
<dbReference type="Proteomes" id="UP000829476">
    <property type="component" value="Chromosome"/>
</dbReference>
<dbReference type="InterPro" id="IPR003718">
    <property type="entry name" value="OsmC/Ohr_fam"/>
</dbReference>
<dbReference type="RefSeq" id="WP_242938405.1">
    <property type="nucleotide sequence ID" value="NZ_CP094326.1"/>
</dbReference>
<proteinExistence type="predicted"/>
<dbReference type="InterPro" id="IPR036102">
    <property type="entry name" value="OsmC/Ohrsf"/>
</dbReference>
<sequence length="137" mass="15270">MMNQKINAIWSGSFKKGAGKFTSENPLMNNMDFHFMKRANKNATLPEEFLAAAYSACFNMTMVMLLSKENYTIRTLDTDCTITYGADCVTGAELSLIGEVEEISADKFQELAKEAKLQCPVGKSFTFPAKLNIIMLK</sequence>
<evidence type="ECO:0000313" key="1">
    <source>
        <dbReference type="EMBL" id="UNZ00038.1"/>
    </source>
</evidence>
<evidence type="ECO:0000313" key="2">
    <source>
        <dbReference type="Proteomes" id="UP000829476"/>
    </source>
</evidence>
<dbReference type="NCBIfam" id="TIGR03562">
    <property type="entry name" value="osmo_induc_OsmC"/>
    <property type="match status" value="1"/>
</dbReference>
<name>A0ABY3YR37_9FLAO</name>
<dbReference type="Pfam" id="PF02566">
    <property type="entry name" value="OsmC"/>
    <property type="match status" value="1"/>
</dbReference>
<dbReference type="InterPro" id="IPR019904">
    <property type="entry name" value="Peroxiredoxin_OsmC"/>
</dbReference>
<protein>
    <submittedName>
        <fullName evidence="1">OsmC family peroxiredoxin</fullName>
    </submittedName>
</protein>
<accession>A0ABY3YR37</accession>
<dbReference type="Gene3D" id="3.30.300.20">
    <property type="match status" value="1"/>
</dbReference>
<dbReference type="SUPFAM" id="SSF82784">
    <property type="entry name" value="OsmC-like"/>
    <property type="match status" value="1"/>
</dbReference>
<gene>
    <name evidence="1" type="ORF">MQE36_06735</name>
</gene>
<reference evidence="1 2" key="1">
    <citation type="journal article" date="2018" name="Int. J. Syst. Evol. Microbiol.">
        <title>Zhouia spongiae sp. nov., isolated from a marine sponge.</title>
        <authorList>
            <person name="Zhuang L."/>
            <person name="Lin B."/>
            <person name="Qin F."/>
            <person name="Luo L."/>
        </authorList>
    </citation>
    <scope>NUCLEOTIDE SEQUENCE [LARGE SCALE GENOMIC DNA]</scope>
    <source>
        <strain evidence="1 2">HN-Y44</strain>
    </source>
</reference>
<dbReference type="InterPro" id="IPR015946">
    <property type="entry name" value="KH_dom-like_a/b"/>
</dbReference>
<organism evidence="1 2">
    <name type="scientific">Zhouia spongiae</name>
    <dbReference type="NCBI Taxonomy" id="2202721"/>
    <lineage>
        <taxon>Bacteria</taxon>
        <taxon>Pseudomonadati</taxon>
        <taxon>Bacteroidota</taxon>
        <taxon>Flavobacteriia</taxon>
        <taxon>Flavobacteriales</taxon>
        <taxon>Flavobacteriaceae</taxon>
        <taxon>Zhouia</taxon>
    </lineage>
</organism>
<dbReference type="PANTHER" id="PTHR42830:SF1">
    <property type="entry name" value="OSMOTICALLY INDUCIBLE FAMILY PROTEIN"/>
    <property type="match status" value="1"/>
</dbReference>